<evidence type="ECO:0000313" key="9">
    <source>
        <dbReference type="Proteomes" id="UP000574133"/>
    </source>
</evidence>
<proteinExistence type="predicted"/>
<feature type="transmembrane region" description="Helical" evidence="6">
    <location>
        <begin position="122"/>
        <end position="141"/>
    </location>
</feature>
<name>A0A841TCD0_9BACL</name>
<dbReference type="Proteomes" id="UP000574133">
    <property type="component" value="Unassembled WGS sequence"/>
</dbReference>
<dbReference type="GO" id="GO:0005886">
    <property type="term" value="C:plasma membrane"/>
    <property type="evidence" value="ECO:0007669"/>
    <property type="project" value="UniProtKB-SubCell"/>
</dbReference>
<feature type="transmembrane region" description="Helical" evidence="6">
    <location>
        <begin position="91"/>
        <end position="110"/>
    </location>
</feature>
<evidence type="ECO:0000313" key="8">
    <source>
        <dbReference type="EMBL" id="MBB6678672.1"/>
    </source>
</evidence>
<feature type="domain" description="Putative aromatic acid exporter C-terminal" evidence="7">
    <location>
        <begin position="145"/>
        <end position="306"/>
    </location>
</feature>
<dbReference type="InterPro" id="IPR038323">
    <property type="entry name" value="ArAE_1_C_sf"/>
</dbReference>
<dbReference type="Pfam" id="PF06081">
    <property type="entry name" value="ArAE_1"/>
    <property type="match status" value="1"/>
</dbReference>
<reference evidence="8 9" key="1">
    <citation type="submission" date="2020-08" db="EMBL/GenBank/DDBJ databases">
        <title>Cohnella phylogeny.</title>
        <authorList>
            <person name="Dunlap C."/>
        </authorList>
    </citation>
    <scope>NUCLEOTIDE SEQUENCE [LARGE SCALE GENOMIC DNA]</scope>
    <source>
        <strain evidence="8 9">DSM 103658</strain>
    </source>
</reference>
<keyword evidence="4 6" id="KW-1133">Transmembrane helix</keyword>
<sequence length="323" mass="36174">MGYRVIKTAVATLAAIYAATLLQLDNPLSAGILAIMGVDTTRWRGLRTVFARFGASVVGLGVASMLFYFFGFHIWVLSVYILLAFPVVARFGFSAGVVTGAVVVFHLFGSGDISWASIGNEIALLLIGLGIATLLNLAYMPKESKTLESLRSRTEESFSGVFAGMASYLRDPEIVWSGGEMLDAESAIERGVAVAKRAQENRFVQQNEPWLLYFHMRRQQLDSIELMMESVAIVSQRVPQALDIAALFERLSVDVRSEYYEGNTERELARLEQQFKRMELPSTREEFETRAALFSLCRELRRFLSIAMREKKQRSSSPNQVIQ</sequence>
<comment type="subcellular location">
    <subcellularLocation>
        <location evidence="1">Cell membrane</location>
        <topology evidence="1">Multi-pass membrane protein</topology>
    </subcellularLocation>
</comment>
<dbReference type="AlphaFoldDB" id="A0A841TCD0"/>
<dbReference type="Gene3D" id="1.20.120.940">
    <property type="entry name" value="Putative aromatic acid exporter, C-terminal domain"/>
    <property type="match status" value="1"/>
</dbReference>
<dbReference type="PANTHER" id="PTHR40064:SF1">
    <property type="entry name" value="MEMBRANE PROTEIN"/>
    <property type="match status" value="1"/>
</dbReference>
<keyword evidence="5 6" id="KW-0472">Membrane</keyword>
<accession>A0A841TCD0</accession>
<dbReference type="Pfam" id="PF11728">
    <property type="entry name" value="ArAE_1_C"/>
    <property type="match status" value="1"/>
</dbReference>
<keyword evidence="3 6" id="KW-0812">Transmembrane</keyword>
<dbReference type="EMBL" id="JACJVN010000058">
    <property type="protein sequence ID" value="MBB6678672.1"/>
    <property type="molecule type" value="Genomic_DNA"/>
</dbReference>
<evidence type="ECO:0000256" key="5">
    <source>
        <dbReference type="ARBA" id="ARBA00023136"/>
    </source>
</evidence>
<dbReference type="InterPro" id="IPR021062">
    <property type="entry name" value="ArAE_1_C"/>
</dbReference>
<dbReference type="RefSeq" id="WP_185179941.1">
    <property type="nucleotide sequence ID" value="NZ_CBCSEP010000011.1"/>
</dbReference>
<organism evidence="8 9">
    <name type="scientific">Cohnella lubricantis</name>
    <dbReference type="NCBI Taxonomy" id="2163172"/>
    <lineage>
        <taxon>Bacteria</taxon>
        <taxon>Bacillati</taxon>
        <taxon>Bacillota</taxon>
        <taxon>Bacilli</taxon>
        <taxon>Bacillales</taxon>
        <taxon>Paenibacillaceae</taxon>
        <taxon>Cohnella</taxon>
    </lineage>
</organism>
<protein>
    <submittedName>
        <fullName evidence="8">Aromatic acid exporter family protein</fullName>
    </submittedName>
</protein>
<dbReference type="InterPro" id="IPR010343">
    <property type="entry name" value="ArAE_1"/>
</dbReference>
<keyword evidence="2" id="KW-1003">Cell membrane</keyword>
<evidence type="ECO:0000256" key="2">
    <source>
        <dbReference type="ARBA" id="ARBA00022475"/>
    </source>
</evidence>
<evidence type="ECO:0000256" key="6">
    <source>
        <dbReference type="SAM" id="Phobius"/>
    </source>
</evidence>
<evidence type="ECO:0000259" key="7">
    <source>
        <dbReference type="Pfam" id="PF11728"/>
    </source>
</evidence>
<feature type="transmembrane region" description="Helical" evidence="6">
    <location>
        <begin position="54"/>
        <end position="84"/>
    </location>
</feature>
<evidence type="ECO:0000256" key="3">
    <source>
        <dbReference type="ARBA" id="ARBA00022692"/>
    </source>
</evidence>
<comment type="caution">
    <text evidence="8">The sequence shown here is derived from an EMBL/GenBank/DDBJ whole genome shotgun (WGS) entry which is preliminary data.</text>
</comment>
<evidence type="ECO:0000256" key="4">
    <source>
        <dbReference type="ARBA" id="ARBA00022989"/>
    </source>
</evidence>
<keyword evidence="9" id="KW-1185">Reference proteome</keyword>
<gene>
    <name evidence="8" type="ORF">H4Q31_15385</name>
</gene>
<dbReference type="PANTHER" id="PTHR40064">
    <property type="entry name" value="MEMBRANE PROTEIN-RELATED"/>
    <property type="match status" value="1"/>
</dbReference>
<dbReference type="InterPro" id="IPR052984">
    <property type="entry name" value="UPF0421"/>
</dbReference>
<evidence type="ECO:0000256" key="1">
    <source>
        <dbReference type="ARBA" id="ARBA00004651"/>
    </source>
</evidence>